<reference evidence="3 4" key="2">
    <citation type="submission" date="2023-11" db="UniProtKB">
        <authorList>
            <consortium name="WormBaseParasite"/>
        </authorList>
    </citation>
    <scope>IDENTIFICATION</scope>
</reference>
<dbReference type="GO" id="GO:0004741">
    <property type="term" value="F:[pyruvate dehydrogenase (acetyl-transferring)]-phosphatase activity"/>
    <property type="evidence" value="ECO:0007669"/>
    <property type="project" value="TreeGrafter"/>
</dbReference>
<evidence type="ECO:0000313" key="3">
    <source>
        <dbReference type="WBParaSite" id="SRDH1_10500.1"/>
    </source>
</evidence>
<protein>
    <recommendedName>
        <fullName evidence="1">PPM-type phosphatase domain-containing protein</fullName>
    </recommendedName>
</protein>
<reference evidence="2" key="1">
    <citation type="submission" date="2022-06" db="EMBL/GenBank/DDBJ databases">
        <authorList>
            <person name="Berger JAMES D."/>
            <person name="Berger JAMES D."/>
        </authorList>
    </citation>
    <scope>NUCLEOTIDE SEQUENCE [LARGE SCALE GENOMIC DNA]</scope>
</reference>
<proteinExistence type="predicted"/>
<organism evidence="2 3">
    <name type="scientific">Schistosoma rodhaini</name>
    <dbReference type="NCBI Taxonomy" id="6188"/>
    <lineage>
        <taxon>Eukaryota</taxon>
        <taxon>Metazoa</taxon>
        <taxon>Spiralia</taxon>
        <taxon>Lophotrochozoa</taxon>
        <taxon>Platyhelminthes</taxon>
        <taxon>Trematoda</taxon>
        <taxon>Digenea</taxon>
        <taxon>Strigeidida</taxon>
        <taxon>Schistosomatoidea</taxon>
        <taxon>Schistosomatidae</taxon>
        <taxon>Schistosoma</taxon>
    </lineage>
</organism>
<dbReference type="GO" id="GO:0005739">
    <property type="term" value="C:mitochondrion"/>
    <property type="evidence" value="ECO:0007669"/>
    <property type="project" value="TreeGrafter"/>
</dbReference>
<sequence length="630" mass="70252">MKNVVISLNLFLKKPFYQPTYGELLRVACKRRIHGFTDGLENIIETKVSETDVSKRISGQELTYKGKNERVIFSANQVSVNRPVEDRWMASHFGEGDFNSLTLSDYKQSNDAKSAYGGTLFTVVDGHGGHACAHAVNLLHSDYIISGLLPPKVSEMALRNLHQIKELRTPRSICELAVTLWMTSGAVVTGESERIGFGFKADKNSRFSNPNLTMHNQPSVSWGPWGPWGPLPLSVRDAHIGHISKFLGELLSTYDEREFFYSDNSEGDMIDPDGFITAPLNAIKETVMKYSEPSSSLRRSEDPTLSSGLLAKFNLHSFDSDFDQSVDDLRNYVAATAWALRNGLLRMDLDMSLAASPTFHGPVLDKALLRIVFAGCVATSVYIPRHRKEIFAAQVGDCGAVIGSYSPPCEVPVTIPSSIDIYTQTSGEYTKEHWEAKLLIPPHTSENEADVRRIKSSHPIHEAEFLIRDGRLLGELMPLRAFGDIRFKWPTDDLKNIARLLDLPPNYPIFPRFYASPPYLVATPQVLWKPLSPLCDHFLILGTDGLWDMISPSEAVHVVARHWYDYKGNPSCCSGDTAASRLIRTALGGTEMNSEQIALHFSMPASLARYYRDDITVIVVYLPTAFCDSI</sequence>
<dbReference type="SMART" id="SM00332">
    <property type="entry name" value="PP2Cc"/>
    <property type="match status" value="1"/>
</dbReference>
<dbReference type="CDD" id="cd00143">
    <property type="entry name" value="PP2Cc"/>
    <property type="match status" value="1"/>
</dbReference>
<dbReference type="Pfam" id="PF00481">
    <property type="entry name" value="PP2C"/>
    <property type="match status" value="1"/>
</dbReference>
<keyword evidence="2" id="KW-1185">Reference proteome</keyword>
<dbReference type="Gene3D" id="3.60.40.10">
    <property type="entry name" value="PPM-type phosphatase domain"/>
    <property type="match status" value="2"/>
</dbReference>
<dbReference type="InterPro" id="IPR015655">
    <property type="entry name" value="PP2C"/>
</dbReference>
<dbReference type="PROSITE" id="PS51746">
    <property type="entry name" value="PPM_2"/>
    <property type="match status" value="1"/>
</dbReference>
<name>A0AA85EJ36_9TREM</name>
<dbReference type="AlphaFoldDB" id="A0AA85EJ36"/>
<evidence type="ECO:0000259" key="1">
    <source>
        <dbReference type="PROSITE" id="PS51746"/>
    </source>
</evidence>
<evidence type="ECO:0000313" key="4">
    <source>
        <dbReference type="WBParaSite" id="SRDH1_10500.5"/>
    </source>
</evidence>
<dbReference type="WBParaSite" id="SRDH1_10500.5">
    <property type="protein sequence ID" value="SRDH1_10500.5"/>
    <property type="gene ID" value="SRDH1_10500"/>
</dbReference>
<dbReference type="InterPro" id="IPR036457">
    <property type="entry name" value="PPM-type-like_dom_sf"/>
</dbReference>
<evidence type="ECO:0000313" key="2">
    <source>
        <dbReference type="Proteomes" id="UP000050792"/>
    </source>
</evidence>
<dbReference type="PANTHER" id="PTHR13832">
    <property type="entry name" value="PROTEIN PHOSPHATASE 2C"/>
    <property type="match status" value="1"/>
</dbReference>
<dbReference type="PANTHER" id="PTHR13832:SF792">
    <property type="entry name" value="GM14286P"/>
    <property type="match status" value="1"/>
</dbReference>
<dbReference type="Proteomes" id="UP000050792">
    <property type="component" value="Unassembled WGS sequence"/>
</dbReference>
<dbReference type="InterPro" id="IPR001932">
    <property type="entry name" value="PPM-type_phosphatase-like_dom"/>
</dbReference>
<dbReference type="WBParaSite" id="SRDH1_10500.1">
    <property type="protein sequence ID" value="SRDH1_10500.1"/>
    <property type="gene ID" value="SRDH1_10500"/>
</dbReference>
<feature type="domain" description="PPM-type phosphatase" evidence="1">
    <location>
        <begin position="103"/>
        <end position="622"/>
    </location>
</feature>
<accession>A0AA85EJ36</accession>
<dbReference type="SUPFAM" id="SSF81606">
    <property type="entry name" value="PP2C-like"/>
    <property type="match status" value="1"/>
</dbReference>